<evidence type="ECO:0000259" key="2">
    <source>
        <dbReference type="Pfam" id="PF13556"/>
    </source>
</evidence>
<dbReference type="InterPro" id="IPR042070">
    <property type="entry name" value="PucR_C-HTH_sf"/>
</dbReference>
<feature type="domain" description="Purine catabolism PurC-like" evidence="1">
    <location>
        <begin position="8"/>
        <end position="127"/>
    </location>
</feature>
<dbReference type="Pfam" id="PF07905">
    <property type="entry name" value="PucR"/>
    <property type="match status" value="1"/>
</dbReference>
<evidence type="ECO:0008006" key="5">
    <source>
        <dbReference type="Google" id="ProtNLM"/>
    </source>
</evidence>
<dbReference type="RefSeq" id="WP_264848225.1">
    <property type="nucleotide sequence ID" value="NZ_BRXR01000001.1"/>
</dbReference>
<dbReference type="PANTHER" id="PTHR33744">
    <property type="entry name" value="CARBOHYDRATE DIACID REGULATOR"/>
    <property type="match status" value="1"/>
</dbReference>
<dbReference type="Gene3D" id="1.10.10.2840">
    <property type="entry name" value="PucR C-terminal helix-turn-helix domain"/>
    <property type="match status" value="1"/>
</dbReference>
<dbReference type="Proteomes" id="UP001208567">
    <property type="component" value="Unassembled WGS sequence"/>
</dbReference>
<dbReference type="InterPro" id="IPR012914">
    <property type="entry name" value="PucR_dom"/>
</dbReference>
<proteinExistence type="predicted"/>
<keyword evidence="4" id="KW-1185">Reference proteome</keyword>
<evidence type="ECO:0000313" key="3">
    <source>
        <dbReference type="EMBL" id="GLC28954.1"/>
    </source>
</evidence>
<name>A0ABQ5N185_9CLOT</name>
<dbReference type="PANTHER" id="PTHR33744:SF1">
    <property type="entry name" value="DNA-BINDING TRANSCRIPTIONAL ACTIVATOR ADER"/>
    <property type="match status" value="1"/>
</dbReference>
<sequence>MSVTVHEALELEILKGFKVIAGKTGLSNKITHVAVWDYEIGDLIEENFSKGDFALSTLVAIKDNIDELYESVERMIEIGISCLAIKNIYFNYIPEDVIRLANSKHFPIMIFSDTFTEDVIVHVNKAINDKKEYENLALKIDNILYNDFNDSKIKNIARKININFQEKNIVAFCKRKRSKVSSKITFSNKEIEETCSKIIPYKEGYIVIITFEEVEERDIDKTISRKLRWWGFNEKEYIIGISSLHESLSSLNNSIQESLYAYKYAVTYKKSVSIFSQMGIHRIVLPILDNPWVLKYYKEMIEPLIAYDKNNETELLKTAIKYVENNGDIKATAEELFQHGNTVRYRIDKINKILCEHCRIEHFYEELAVAIRIYALLNSSL</sequence>
<organism evidence="3 4">
    <name type="scientific">Clostridium omnivorum</name>
    <dbReference type="NCBI Taxonomy" id="1604902"/>
    <lineage>
        <taxon>Bacteria</taxon>
        <taxon>Bacillati</taxon>
        <taxon>Bacillota</taxon>
        <taxon>Clostridia</taxon>
        <taxon>Eubacteriales</taxon>
        <taxon>Clostridiaceae</taxon>
        <taxon>Clostridium</taxon>
    </lineage>
</organism>
<dbReference type="Pfam" id="PF13556">
    <property type="entry name" value="HTH_30"/>
    <property type="match status" value="1"/>
</dbReference>
<reference evidence="3 4" key="1">
    <citation type="journal article" date="2024" name="Int. J. Syst. Evol. Microbiol.">
        <title>Clostridium omnivorum sp. nov., isolated from anoxic soil under the treatment of reductive soil disinfestation.</title>
        <authorList>
            <person name="Ueki A."/>
            <person name="Tonouchi A."/>
            <person name="Kaku N."/>
            <person name="Honma S."/>
            <person name="Ueki K."/>
        </authorList>
    </citation>
    <scope>NUCLEOTIDE SEQUENCE [LARGE SCALE GENOMIC DNA]</scope>
    <source>
        <strain evidence="3 4">E14</strain>
    </source>
</reference>
<protein>
    <recommendedName>
        <fullName evidence="5">PucR family transcriptional regulator</fullName>
    </recommendedName>
</protein>
<feature type="domain" description="PucR C-terminal helix-turn-helix" evidence="2">
    <location>
        <begin position="315"/>
        <end position="354"/>
    </location>
</feature>
<dbReference type="InterPro" id="IPR051448">
    <property type="entry name" value="CdaR-like_regulators"/>
</dbReference>
<dbReference type="EMBL" id="BRXR01000001">
    <property type="protein sequence ID" value="GLC28954.1"/>
    <property type="molecule type" value="Genomic_DNA"/>
</dbReference>
<evidence type="ECO:0000259" key="1">
    <source>
        <dbReference type="Pfam" id="PF07905"/>
    </source>
</evidence>
<accession>A0ABQ5N185</accession>
<dbReference type="InterPro" id="IPR025736">
    <property type="entry name" value="PucR_C-HTH_dom"/>
</dbReference>
<comment type="caution">
    <text evidence="3">The sequence shown here is derived from an EMBL/GenBank/DDBJ whole genome shotgun (WGS) entry which is preliminary data.</text>
</comment>
<gene>
    <name evidence="3" type="ORF">bsdE14_03640</name>
</gene>
<evidence type="ECO:0000313" key="4">
    <source>
        <dbReference type="Proteomes" id="UP001208567"/>
    </source>
</evidence>